<dbReference type="Pfam" id="PF12697">
    <property type="entry name" value="Abhydrolase_6"/>
    <property type="match status" value="1"/>
</dbReference>
<evidence type="ECO:0000313" key="5">
    <source>
        <dbReference type="Proteomes" id="UP000312512"/>
    </source>
</evidence>
<proteinExistence type="predicted"/>
<feature type="compositionally biased region" description="Low complexity" evidence="1">
    <location>
        <begin position="1"/>
        <end position="20"/>
    </location>
</feature>
<feature type="compositionally biased region" description="Low complexity" evidence="1">
    <location>
        <begin position="59"/>
        <end position="69"/>
    </location>
</feature>
<feature type="compositionally biased region" description="Basic residues" evidence="1">
    <location>
        <begin position="99"/>
        <end position="109"/>
    </location>
</feature>
<evidence type="ECO:0000256" key="1">
    <source>
        <dbReference type="SAM" id="MobiDB-lite"/>
    </source>
</evidence>
<evidence type="ECO:0000313" key="4">
    <source>
        <dbReference type="EMBL" id="KAB8193009.1"/>
    </source>
</evidence>
<protein>
    <submittedName>
        <fullName evidence="4">4-carboxymuconolactone decarboxylase</fullName>
        <ecNumber evidence="4">4.1.1.44</ecNumber>
    </submittedName>
</protein>
<sequence length="616" mass="65524">MAGRAPARPRPAARTAPARPAGRRGRHPGRLRRAGPGPRRRAAAGRGVRRGDRAGGAPGALARGALPGHRAGRRARRYGQGARQAGHRHRPAGPDRGRRGGRVVGRRLVGHAAEAQPGAVRAGALGRAPGARVHAGAGPDRRARAGRRRLAGGVAAPARGAAPHRRRGRDRRRAGGRPAGLPRADARQRRADRRRAGRRTPRRPPRPGDAQAGALRRRDRARRPARPRGLPGRRLRADRPHSRHLPGATVKLHHRVDGPSGAPLLVLGPSLGTTMEIWRPQLPALTDSWRVLRYDLPGHGGSPPAKDFTVGDLAQAVLDLVEDERFAAGGISLGGAIAATIATRAPVRELVLCCSSARFGEPGPWHGRAALVRGKGVAALVPTLRTRWFTPGFDGQWVLDQLTEVDARSYAACCEALAAFDLTGRLGEITARTLVIAGAEDPATPLDHALTLAGGIPGASLTVVPHASHLANVERPEPVTQAIAAHLADSGGGLEAGMRTRREVLGDAHVDRAVAATTDFTRDFQELITRYAWDEIWNRPGLDRRTRSCVTLTALVARGQLEELAMHVRAALRNGLTRDEIKEVLLQTAVYCGVPAANAAFAVARRTLADIDANGL</sequence>
<feature type="compositionally biased region" description="Low complexity" evidence="1">
    <location>
        <begin position="110"/>
        <end position="138"/>
    </location>
</feature>
<dbReference type="InterPro" id="IPR012788">
    <property type="entry name" value="Decarb_PcaC"/>
</dbReference>
<dbReference type="PANTHER" id="PTHR33570:SF2">
    <property type="entry name" value="CARBOXYMUCONOLACTONE DECARBOXYLASE-LIKE DOMAIN-CONTAINING PROTEIN"/>
    <property type="match status" value="1"/>
</dbReference>
<dbReference type="OrthoDB" id="9802489at2"/>
<dbReference type="GO" id="GO:0051920">
    <property type="term" value="F:peroxiredoxin activity"/>
    <property type="evidence" value="ECO:0007669"/>
    <property type="project" value="InterPro"/>
</dbReference>
<dbReference type="EC" id="4.1.1.44" evidence="4"/>
<feature type="domain" description="AB hydrolase-1" evidence="3">
    <location>
        <begin position="266"/>
        <end position="481"/>
    </location>
</feature>
<dbReference type="Pfam" id="PF02627">
    <property type="entry name" value="CMD"/>
    <property type="match status" value="1"/>
</dbReference>
<dbReference type="InterPro" id="IPR000073">
    <property type="entry name" value="AB_hydrolase_1"/>
</dbReference>
<feature type="compositionally biased region" description="Basic residues" evidence="1">
    <location>
        <begin position="215"/>
        <end position="234"/>
    </location>
</feature>
<feature type="compositionally biased region" description="Basic residues" evidence="1">
    <location>
        <begin position="190"/>
        <end position="205"/>
    </location>
</feature>
<keyword evidence="4" id="KW-0456">Lyase</keyword>
<dbReference type="InterPro" id="IPR052512">
    <property type="entry name" value="4CMD/NDH-1_regulator"/>
</dbReference>
<dbReference type="Proteomes" id="UP000312512">
    <property type="component" value="Unassembled WGS sequence"/>
</dbReference>
<dbReference type="AlphaFoldDB" id="A0A5C4WBX4"/>
<feature type="compositionally biased region" description="Basic residues" evidence="1">
    <location>
        <begin position="21"/>
        <end position="43"/>
    </location>
</feature>
<dbReference type="InterPro" id="IPR029058">
    <property type="entry name" value="AB_hydrolase_fold"/>
</dbReference>
<name>A0A5C4WBX4_9ACTN</name>
<dbReference type="Gene3D" id="3.40.50.1820">
    <property type="entry name" value="alpha/beta hydrolase"/>
    <property type="match status" value="1"/>
</dbReference>
<feature type="compositionally biased region" description="Low complexity" evidence="1">
    <location>
        <begin position="151"/>
        <end position="161"/>
    </location>
</feature>
<dbReference type="SUPFAM" id="SSF69118">
    <property type="entry name" value="AhpD-like"/>
    <property type="match status" value="1"/>
</dbReference>
<keyword evidence="5" id="KW-1185">Reference proteome</keyword>
<feature type="region of interest" description="Disordered" evidence="1">
    <location>
        <begin position="1"/>
        <end position="256"/>
    </location>
</feature>
<dbReference type="EMBL" id="VDLX02000008">
    <property type="protein sequence ID" value="KAB8193009.1"/>
    <property type="molecule type" value="Genomic_DNA"/>
</dbReference>
<reference evidence="4 5" key="1">
    <citation type="submission" date="2019-10" db="EMBL/GenBank/DDBJ databases">
        <title>Nonomuraea sp. nov., isolated from Phyllanthus amarus.</title>
        <authorList>
            <person name="Klykleung N."/>
            <person name="Tanasupawat S."/>
        </authorList>
    </citation>
    <scope>NUCLEOTIDE SEQUENCE [LARGE SCALE GENOMIC DNA]</scope>
    <source>
        <strain evidence="4 5">PA1-10</strain>
    </source>
</reference>
<comment type="caution">
    <text evidence="4">The sequence shown here is derived from an EMBL/GenBank/DDBJ whole genome shotgun (WGS) entry which is preliminary data.</text>
</comment>
<organism evidence="4 5">
    <name type="scientific">Nonomuraea phyllanthi</name>
    <dbReference type="NCBI Taxonomy" id="2219224"/>
    <lineage>
        <taxon>Bacteria</taxon>
        <taxon>Bacillati</taxon>
        <taxon>Actinomycetota</taxon>
        <taxon>Actinomycetes</taxon>
        <taxon>Streptosporangiales</taxon>
        <taxon>Streptosporangiaceae</taxon>
        <taxon>Nonomuraea</taxon>
    </lineage>
</organism>
<accession>A0A5C4WBX4</accession>
<dbReference type="PANTHER" id="PTHR33570">
    <property type="entry name" value="4-CARBOXYMUCONOLACTONE DECARBOXYLASE FAMILY PROTEIN"/>
    <property type="match status" value="1"/>
</dbReference>
<feature type="compositionally biased region" description="Basic residues" evidence="1">
    <location>
        <begin position="162"/>
        <end position="175"/>
    </location>
</feature>
<feature type="domain" description="Carboxymuconolactone decarboxylase-like" evidence="2">
    <location>
        <begin position="523"/>
        <end position="605"/>
    </location>
</feature>
<dbReference type="InterPro" id="IPR029032">
    <property type="entry name" value="AhpD-like"/>
</dbReference>
<dbReference type="InterPro" id="IPR003779">
    <property type="entry name" value="CMD-like"/>
</dbReference>
<evidence type="ECO:0000259" key="3">
    <source>
        <dbReference type="Pfam" id="PF12697"/>
    </source>
</evidence>
<dbReference type="Gene3D" id="1.20.1290.10">
    <property type="entry name" value="AhpD-like"/>
    <property type="match status" value="1"/>
</dbReference>
<dbReference type="GO" id="GO:0047575">
    <property type="term" value="F:4-carboxymuconolactone decarboxylase activity"/>
    <property type="evidence" value="ECO:0007669"/>
    <property type="project" value="UniProtKB-EC"/>
</dbReference>
<dbReference type="NCBIfam" id="TIGR02425">
    <property type="entry name" value="decarb_PcaC"/>
    <property type="match status" value="1"/>
</dbReference>
<dbReference type="SUPFAM" id="SSF53474">
    <property type="entry name" value="alpha/beta-Hydrolases"/>
    <property type="match status" value="1"/>
</dbReference>
<gene>
    <name evidence="4" type="primary">pcaC</name>
    <name evidence="4" type="ORF">FH608_021950</name>
</gene>
<evidence type="ECO:0000259" key="2">
    <source>
        <dbReference type="Pfam" id="PF02627"/>
    </source>
</evidence>